<evidence type="ECO:0000313" key="4">
    <source>
        <dbReference type="Proteomes" id="UP000663970"/>
    </source>
</evidence>
<evidence type="ECO:0000256" key="1">
    <source>
        <dbReference type="ARBA" id="ARBA00022801"/>
    </source>
</evidence>
<keyword evidence="4" id="KW-1185">Reference proteome</keyword>
<dbReference type="EMBL" id="JAEKJY010000005">
    <property type="protein sequence ID" value="MBN8236540.1"/>
    <property type="molecule type" value="Genomic_DNA"/>
</dbReference>
<evidence type="ECO:0000259" key="2">
    <source>
        <dbReference type="Pfam" id="PF00561"/>
    </source>
</evidence>
<dbReference type="Proteomes" id="UP000663970">
    <property type="component" value="Unassembled WGS sequence"/>
</dbReference>
<dbReference type="PANTHER" id="PTHR43798">
    <property type="entry name" value="MONOACYLGLYCEROL LIPASE"/>
    <property type="match status" value="1"/>
</dbReference>
<gene>
    <name evidence="3" type="ORF">JF544_14850</name>
</gene>
<comment type="caution">
    <text evidence="3">The sequence shown here is derived from an EMBL/GenBank/DDBJ whole genome shotgun (WGS) entry which is preliminary data.</text>
</comment>
<sequence>MKERKLVLVNWERKLLHTARGVFEIFIKGQGDPICVTHHYSEFNQTGDYFAESFTSANKVFLVNLREAGHSDKAKEPYQLSMLESIFDLEAIREKLGFSKWGFAGHSTGGMLGVIYGIYFSERLDFNVIVGAAAREYMTFSKNCIYNSDHPNFHRMQDLNEALKRSDLPSEKSKELKIERTKLSLFAPENYDQLFSLNINKGMSATRMNFFNRELQVYDVTRKLEFISTPTLIICGRHDVQCPLTYSIEMNEGIRNSKLFIFEKSNHYPFLEEAKRFNAVMDLFLKENQSLLN</sequence>
<dbReference type="InterPro" id="IPR050266">
    <property type="entry name" value="AB_hydrolase_sf"/>
</dbReference>
<evidence type="ECO:0000313" key="3">
    <source>
        <dbReference type="EMBL" id="MBN8236540.1"/>
    </source>
</evidence>
<reference evidence="3 4" key="1">
    <citation type="submission" date="2020-12" db="EMBL/GenBank/DDBJ databases">
        <title>Oil enriched cultivation method for isolating marine PHA-producing bacteria.</title>
        <authorList>
            <person name="Zheng W."/>
            <person name="Yu S."/>
            <person name="Huang Y."/>
        </authorList>
    </citation>
    <scope>NUCLEOTIDE SEQUENCE [LARGE SCALE GENOMIC DNA]</scope>
    <source>
        <strain evidence="3 4">SY-2-6</strain>
    </source>
</reference>
<dbReference type="Gene3D" id="6.10.140.700">
    <property type="match status" value="1"/>
</dbReference>
<proteinExistence type="predicted"/>
<dbReference type="InterPro" id="IPR000073">
    <property type="entry name" value="AB_hydrolase_1"/>
</dbReference>
<dbReference type="SUPFAM" id="SSF53474">
    <property type="entry name" value="alpha/beta-Hydrolases"/>
    <property type="match status" value="1"/>
</dbReference>
<dbReference type="InterPro" id="IPR029058">
    <property type="entry name" value="AB_hydrolase_fold"/>
</dbReference>
<dbReference type="PANTHER" id="PTHR43798:SF31">
    <property type="entry name" value="AB HYDROLASE SUPERFAMILY PROTEIN YCLE"/>
    <property type="match status" value="1"/>
</dbReference>
<keyword evidence="1 3" id="KW-0378">Hydrolase</keyword>
<accession>A0ABS3DYV7</accession>
<protein>
    <submittedName>
        <fullName evidence="3">Alpha/beta hydrolase</fullName>
    </submittedName>
</protein>
<dbReference type="Pfam" id="PF00561">
    <property type="entry name" value="Abhydrolase_1"/>
    <property type="match status" value="1"/>
</dbReference>
<name>A0ABS3DYV7_9BACI</name>
<dbReference type="GO" id="GO:0016787">
    <property type="term" value="F:hydrolase activity"/>
    <property type="evidence" value="ECO:0007669"/>
    <property type="project" value="UniProtKB-KW"/>
</dbReference>
<organism evidence="3 4">
    <name type="scientific">Halobacillus kuroshimensis</name>
    <dbReference type="NCBI Taxonomy" id="302481"/>
    <lineage>
        <taxon>Bacteria</taxon>
        <taxon>Bacillati</taxon>
        <taxon>Bacillota</taxon>
        <taxon>Bacilli</taxon>
        <taxon>Bacillales</taxon>
        <taxon>Bacillaceae</taxon>
        <taxon>Halobacillus</taxon>
    </lineage>
</organism>
<feature type="domain" description="AB hydrolase-1" evidence="2">
    <location>
        <begin position="58"/>
        <end position="274"/>
    </location>
</feature>
<dbReference type="Gene3D" id="3.40.50.1820">
    <property type="entry name" value="alpha/beta hydrolase"/>
    <property type="match status" value="1"/>
</dbReference>